<evidence type="ECO:0000256" key="7">
    <source>
        <dbReference type="ARBA" id="ARBA00048259"/>
    </source>
</evidence>
<dbReference type="EMBL" id="JBHFFA010000004">
    <property type="protein sequence ID" value="KAL2632457.1"/>
    <property type="molecule type" value="Genomic_DNA"/>
</dbReference>
<evidence type="ECO:0000256" key="2">
    <source>
        <dbReference type="ARBA" id="ARBA00001946"/>
    </source>
</evidence>
<dbReference type="SUPFAM" id="SSF53448">
    <property type="entry name" value="Nucleotide-diphospho-sugar transferases"/>
    <property type="match status" value="1"/>
</dbReference>
<evidence type="ECO:0000256" key="6">
    <source>
        <dbReference type="ARBA" id="ARBA00039080"/>
    </source>
</evidence>
<dbReference type="Gene3D" id="3.90.550.10">
    <property type="entry name" value="Spore Coat Polysaccharide Biosynthesis Protein SpsA, Chain A"/>
    <property type="match status" value="1"/>
</dbReference>
<keyword evidence="9" id="KW-1185">Reference proteome</keyword>
<dbReference type="Pfam" id="PF01704">
    <property type="entry name" value="UDPGP"/>
    <property type="match status" value="1"/>
</dbReference>
<comment type="caution">
    <text evidence="8">The sequence shown here is derived from an EMBL/GenBank/DDBJ whole genome shotgun (WGS) entry which is preliminary data.</text>
</comment>
<dbReference type="InterPro" id="IPR029044">
    <property type="entry name" value="Nucleotide-diphossugar_trans"/>
</dbReference>
<evidence type="ECO:0000256" key="3">
    <source>
        <dbReference type="ARBA" id="ARBA00022679"/>
    </source>
</evidence>
<dbReference type="InterPro" id="IPR002618">
    <property type="entry name" value="UDPGP_fam"/>
</dbReference>
<dbReference type="PANTHER" id="PTHR11952:SF9">
    <property type="entry name" value="UDP-SUGAR PYROPHOSPHORYLASE"/>
    <property type="match status" value="1"/>
</dbReference>
<dbReference type="AlphaFoldDB" id="A0ABD1YRV5"/>
<gene>
    <name evidence="8" type="ORF">R1flu_017143</name>
</gene>
<comment type="cofactor">
    <cofactor evidence="1">
        <name>Mn(2+)</name>
        <dbReference type="ChEBI" id="CHEBI:29035"/>
    </cofactor>
</comment>
<accession>A0ABD1YRV5</accession>
<evidence type="ECO:0000256" key="1">
    <source>
        <dbReference type="ARBA" id="ARBA00001936"/>
    </source>
</evidence>
<comment type="similarity">
    <text evidence="5">Belongs to the USP family.</text>
</comment>
<evidence type="ECO:0000256" key="4">
    <source>
        <dbReference type="ARBA" id="ARBA00022695"/>
    </source>
</evidence>
<evidence type="ECO:0000256" key="5">
    <source>
        <dbReference type="ARBA" id="ARBA00038047"/>
    </source>
</evidence>
<keyword evidence="3" id="KW-0808">Transferase</keyword>
<dbReference type="InterPro" id="IPR039741">
    <property type="entry name" value="UDP-sugar_pyrophosphorylase"/>
</dbReference>
<dbReference type="GO" id="GO:0051748">
    <property type="term" value="F:UTP-monosaccharide-1-phosphate uridylyltransferase activity"/>
    <property type="evidence" value="ECO:0007669"/>
    <property type="project" value="UniProtKB-EC"/>
</dbReference>
<evidence type="ECO:0000313" key="9">
    <source>
        <dbReference type="Proteomes" id="UP001605036"/>
    </source>
</evidence>
<dbReference type="Proteomes" id="UP001605036">
    <property type="component" value="Unassembled WGS sequence"/>
</dbReference>
<comment type="catalytic activity">
    <reaction evidence="7">
        <text>a monosaccharide 1-phosphate + UTP + H(+) = a UDP-monosaccharide + diphosphate</text>
        <dbReference type="Rhea" id="RHEA:13205"/>
        <dbReference type="ChEBI" id="CHEBI:15378"/>
        <dbReference type="ChEBI" id="CHEBI:33019"/>
        <dbReference type="ChEBI" id="CHEBI:46398"/>
        <dbReference type="ChEBI" id="CHEBI:140358"/>
        <dbReference type="ChEBI" id="CHEBI:140359"/>
        <dbReference type="EC" id="2.7.7.64"/>
    </reaction>
</comment>
<protein>
    <recommendedName>
        <fullName evidence="6">UTP-monosaccharide-1-phosphate uridylyltransferase</fullName>
        <ecNumber evidence="6">2.7.7.64</ecNumber>
    </recommendedName>
</protein>
<dbReference type="FunFam" id="3.90.550.10:FF:000091">
    <property type="entry name" value="UDP-sugar pyrophosphorylase"/>
    <property type="match status" value="1"/>
</dbReference>
<evidence type="ECO:0000313" key="8">
    <source>
        <dbReference type="EMBL" id="KAL2632457.1"/>
    </source>
</evidence>
<dbReference type="EC" id="2.7.7.64" evidence="6"/>
<sequence>MASDLSDSEHWAGEYLSPNLPLLSDTQIKLARMLVQEGQIHLFENWPKPGVRDADKLRFFEQVAKLDISYPGGLTAYLQNARKLLADSKAGKNPFSGYVPSVPDGVKLVHGDEKFMQYEEAGVKEAQYSAFVLVAGGLGERLGYSGIKVALPSETTTENSFLQLYIKTILALQDASSGGQNQAVKPIPLVIMTSDDTHKKTDQLLKENNNFGMLPDQVVLLKQEKVACLSDNNGSLALDPSNSFLIQTKPHGHGDVHSVLYNSGLLTRWQHESRKWVLFFQDTNALLFKGVPASLGVSVLKDLDVNSLAVNRKAKEAIGGIARLTHENGSEMVINVEYNQLDPLLRSTGHPEGDINIETGFSPFPGNINQLIFKLSSYIKELAKTHGAIVEFVNPKYKDASKTSFKSSTRLECMMQDYPRTLPTSAKVGFTVLETWLAYAPVKNNPEDAAKVPRGNPPHSATSGEMAVYKANSLILRKAGVLIEGPKIESYNDQEVEVWPRIVWSPKWGLTFSDVKKKVKGHCQISQKSTLVIDGEDVTIDGLALDGALFIRAVACAKVNIQSLHVSNDAWKIIPVDSADNSVPEKIRIRGFKLELHGQQLLLFHQPRQCNITNVSM</sequence>
<dbReference type="CDD" id="cd06424">
    <property type="entry name" value="UGGPase"/>
    <property type="match status" value="1"/>
</dbReference>
<dbReference type="PANTHER" id="PTHR11952">
    <property type="entry name" value="UDP- GLUCOSE PYROPHOSPHORYLASE"/>
    <property type="match status" value="1"/>
</dbReference>
<dbReference type="Gene3D" id="2.160.10.30">
    <property type="match status" value="1"/>
</dbReference>
<reference evidence="8 9" key="1">
    <citation type="submission" date="2024-09" db="EMBL/GenBank/DDBJ databases">
        <title>Chromosome-scale assembly of Riccia fluitans.</title>
        <authorList>
            <person name="Paukszto L."/>
            <person name="Sawicki J."/>
            <person name="Karawczyk K."/>
            <person name="Piernik-Szablinska J."/>
            <person name="Szczecinska M."/>
            <person name="Mazdziarz M."/>
        </authorList>
    </citation>
    <scope>NUCLEOTIDE SEQUENCE [LARGE SCALE GENOMIC DNA]</scope>
    <source>
        <strain evidence="8">Rf_01</strain>
        <tissue evidence="8">Aerial parts of the thallus</tissue>
    </source>
</reference>
<comment type="cofactor">
    <cofactor evidence="2">
        <name>Mg(2+)</name>
        <dbReference type="ChEBI" id="CHEBI:18420"/>
    </cofactor>
</comment>
<organism evidence="8 9">
    <name type="scientific">Riccia fluitans</name>
    <dbReference type="NCBI Taxonomy" id="41844"/>
    <lineage>
        <taxon>Eukaryota</taxon>
        <taxon>Viridiplantae</taxon>
        <taxon>Streptophyta</taxon>
        <taxon>Embryophyta</taxon>
        <taxon>Marchantiophyta</taxon>
        <taxon>Marchantiopsida</taxon>
        <taxon>Marchantiidae</taxon>
        <taxon>Marchantiales</taxon>
        <taxon>Ricciaceae</taxon>
        <taxon>Riccia</taxon>
    </lineage>
</organism>
<dbReference type="FunFam" id="2.160.10.30:FF:000001">
    <property type="entry name" value="UDP-sugar pyrophosphorylase"/>
    <property type="match status" value="1"/>
</dbReference>
<name>A0ABD1YRV5_9MARC</name>
<proteinExistence type="inferred from homology"/>
<keyword evidence="4" id="KW-0548">Nucleotidyltransferase</keyword>